<gene>
    <name evidence="1" type="ORF">TCNE_LOCUS13095</name>
</gene>
<dbReference type="EMBL" id="UYWY01021561">
    <property type="protein sequence ID" value="VDM44416.1"/>
    <property type="molecule type" value="Genomic_DNA"/>
</dbReference>
<proteinExistence type="predicted"/>
<dbReference type="WBParaSite" id="TCNE_0001309501-mRNA-1">
    <property type="protein sequence ID" value="TCNE_0001309501-mRNA-1"/>
    <property type="gene ID" value="TCNE_0001309501"/>
</dbReference>
<dbReference type="Proteomes" id="UP000050794">
    <property type="component" value="Unassembled WGS sequence"/>
</dbReference>
<evidence type="ECO:0000313" key="1">
    <source>
        <dbReference type="EMBL" id="VDM44416.1"/>
    </source>
</evidence>
<organism evidence="2 3">
    <name type="scientific">Toxocara canis</name>
    <name type="common">Canine roundworm</name>
    <dbReference type="NCBI Taxonomy" id="6265"/>
    <lineage>
        <taxon>Eukaryota</taxon>
        <taxon>Metazoa</taxon>
        <taxon>Ecdysozoa</taxon>
        <taxon>Nematoda</taxon>
        <taxon>Chromadorea</taxon>
        <taxon>Rhabditida</taxon>
        <taxon>Spirurina</taxon>
        <taxon>Ascaridomorpha</taxon>
        <taxon>Ascaridoidea</taxon>
        <taxon>Toxocaridae</taxon>
        <taxon>Toxocara</taxon>
    </lineage>
</organism>
<name>A0A183UX75_TOXCA</name>
<reference evidence="1 2" key="2">
    <citation type="submission" date="2018-11" db="EMBL/GenBank/DDBJ databases">
        <authorList>
            <consortium name="Pathogen Informatics"/>
        </authorList>
    </citation>
    <scope>NUCLEOTIDE SEQUENCE [LARGE SCALE GENOMIC DNA]</scope>
</reference>
<dbReference type="AlphaFoldDB" id="A0A183UX75"/>
<reference evidence="3" key="1">
    <citation type="submission" date="2016-06" db="UniProtKB">
        <authorList>
            <consortium name="WormBaseParasite"/>
        </authorList>
    </citation>
    <scope>IDENTIFICATION</scope>
</reference>
<evidence type="ECO:0000313" key="3">
    <source>
        <dbReference type="WBParaSite" id="TCNE_0001309501-mRNA-1"/>
    </source>
</evidence>
<protein>
    <submittedName>
        <fullName evidence="3">RRM domain-containing protein</fullName>
    </submittedName>
</protein>
<accession>A0A183UX75</accession>
<sequence length="97" mass="10948">MKMVCDASLSYAPLSWFEIVIIKVAQDDASILAFVEFSSNDALMIMFLFEGFVSVFSANNWDTNCREATLSKKAMDSEPDARRNALWGKWGLRSIAR</sequence>
<evidence type="ECO:0000313" key="2">
    <source>
        <dbReference type="Proteomes" id="UP000050794"/>
    </source>
</evidence>
<keyword evidence="2" id="KW-1185">Reference proteome</keyword>